<feature type="non-terminal residue" evidence="1">
    <location>
        <position position="1"/>
    </location>
</feature>
<protein>
    <submittedName>
        <fullName evidence="1">Uncharacterized protein</fullName>
    </submittedName>
</protein>
<evidence type="ECO:0000313" key="1">
    <source>
        <dbReference type="EMBL" id="SVE30995.1"/>
    </source>
</evidence>
<dbReference type="AlphaFoldDB" id="A0A383CGW6"/>
<gene>
    <name evidence="1" type="ORF">METZ01_LOCUS483849</name>
</gene>
<name>A0A383CGW6_9ZZZZ</name>
<reference evidence="1" key="1">
    <citation type="submission" date="2018-05" db="EMBL/GenBank/DDBJ databases">
        <authorList>
            <person name="Lanie J.A."/>
            <person name="Ng W.-L."/>
            <person name="Kazmierczak K.M."/>
            <person name="Andrzejewski T.M."/>
            <person name="Davidsen T.M."/>
            <person name="Wayne K.J."/>
            <person name="Tettelin H."/>
            <person name="Glass J.I."/>
            <person name="Rusch D."/>
            <person name="Podicherti R."/>
            <person name="Tsui H.-C.T."/>
            <person name="Winkler M.E."/>
        </authorList>
    </citation>
    <scope>NUCLEOTIDE SEQUENCE</scope>
</reference>
<dbReference type="EMBL" id="UINC01208451">
    <property type="protein sequence ID" value="SVE30995.1"/>
    <property type="molecule type" value="Genomic_DNA"/>
</dbReference>
<sequence>VELPDLLVRTKLLIKNPVMAARVYHRLIRAFFEIICGMSLSHFTGRKTNVDRLLSKNRDGYIGAFGRIKAGYSVTEEQTGGSLRMHEQLFGMINQHVLSRWIHVKDFRKDVCNLMDSIVTATVSDDV</sequence>
<proteinExistence type="predicted"/>
<feature type="non-terminal residue" evidence="1">
    <location>
        <position position="127"/>
    </location>
</feature>
<accession>A0A383CGW6</accession>
<organism evidence="1">
    <name type="scientific">marine metagenome</name>
    <dbReference type="NCBI Taxonomy" id="408172"/>
    <lineage>
        <taxon>unclassified sequences</taxon>
        <taxon>metagenomes</taxon>
        <taxon>ecological metagenomes</taxon>
    </lineage>
</organism>